<dbReference type="Ensembl" id="ENSSANT00000026221.1">
    <property type="protein sequence ID" value="ENSSANP00000024616.1"/>
    <property type="gene ID" value="ENSSANG00000012648.1"/>
</dbReference>
<proteinExistence type="inferred from homology"/>
<evidence type="ECO:0000256" key="4">
    <source>
        <dbReference type="ARBA" id="ARBA00022618"/>
    </source>
</evidence>
<evidence type="ECO:0000313" key="11">
    <source>
        <dbReference type="Proteomes" id="UP000472260"/>
    </source>
</evidence>
<keyword evidence="5" id="KW-0498">Mitosis</keyword>
<protein>
    <submittedName>
        <fullName evidence="10">Condensin complex subunit 3-like</fullName>
    </submittedName>
</protein>
<evidence type="ECO:0000256" key="3">
    <source>
        <dbReference type="ARBA" id="ARBA00022454"/>
    </source>
</evidence>
<gene>
    <name evidence="10" type="primary">ncapg</name>
</gene>
<feature type="domain" description="Nuclear condensin complex subunit 3 C-terminal" evidence="9">
    <location>
        <begin position="563"/>
        <end position="853"/>
    </location>
</feature>
<dbReference type="SUPFAM" id="SSF48371">
    <property type="entry name" value="ARM repeat"/>
    <property type="match status" value="1"/>
</dbReference>
<keyword evidence="11" id="KW-1185">Reference proteome</keyword>
<feature type="region of interest" description="Disordered" evidence="8">
    <location>
        <begin position="893"/>
        <end position="934"/>
    </location>
</feature>
<evidence type="ECO:0000256" key="8">
    <source>
        <dbReference type="SAM" id="MobiDB-lite"/>
    </source>
</evidence>
<reference evidence="10" key="1">
    <citation type="submission" date="2025-08" db="UniProtKB">
        <authorList>
            <consortium name="Ensembl"/>
        </authorList>
    </citation>
    <scope>IDENTIFICATION</scope>
</reference>
<evidence type="ECO:0000256" key="5">
    <source>
        <dbReference type="ARBA" id="ARBA00022776"/>
    </source>
</evidence>
<dbReference type="Gene3D" id="1.25.10.10">
    <property type="entry name" value="Leucine-rich Repeat Variant"/>
    <property type="match status" value="2"/>
</dbReference>
<comment type="subcellular location">
    <subcellularLocation>
        <location evidence="1">Chromosome</location>
    </subcellularLocation>
</comment>
<dbReference type="GO" id="GO:0007076">
    <property type="term" value="P:mitotic chromosome condensation"/>
    <property type="evidence" value="ECO:0007669"/>
    <property type="project" value="InterPro"/>
</dbReference>
<dbReference type="AlphaFoldDB" id="A0A671LZ33"/>
<organism evidence="10 11">
    <name type="scientific">Sinocyclocheilus anshuiensis</name>
    <dbReference type="NCBI Taxonomy" id="1608454"/>
    <lineage>
        <taxon>Eukaryota</taxon>
        <taxon>Metazoa</taxon>
        <taxon>Chordata</taxon>
        <taxon>Craniata</taxon>
        <taxon>Vertebrata</taxon>
        <taxon>Euteleostomi</taxon>
        <taxon>Actinopterygii</taxon>
        <taxon>Neopterygii</taxon>
        <taxon>Teleostei</taxon>
        <taxon>Ostariophysi</taxon>
        <taxon>Cypriniformes</taxon>
        <taxon>Cyprinidae</taxon>
        <taxon>Cyprininae</taxon>
        <taxon>Sinocyclocheilus</taxon>
    </lineage>
</organism>
<dbReference type="Pfam" id="PF12719">
    <property type="entry name" value="Cnd3"/>
    <property type="match status" value="1"/>
</dbReference>
<evidence type="ECO:0000256" key="1">
    <source>
        <dbReference type="ARBA" id="ARBA00004286"/>
    </source>
</evidence>
<keyword evidence="6" id="KW-0226">DNA condensation</keyword>
<dbReference type="FunFam" id="1.25.10.10:FF:000461">
    <property type="entry name" value="Non-SMC condensin I complex, subunit G"/>
    <property type="match status" value="1"/>
</dbReference>
<accession>A0A671LZ33</accession>
<dbReference type="InterPro" id="IPR027165">
    <property type="entry name" value="CND3"/>
</dbReference>
<evidence type="ECO:0000256" key="7">
    <source>
        <dbReference type="ARBA" id="ARBA00023306"/>
    </source>
</evidence>
<dbReference type="InterPro" id="IPR025977">
    <property type="entry name" value="Cnd3_C"/>
</dbReference>
<dbReference type="FunFam" id="1.25.10.10:FF:001182">
    <property type="entry name" value="Uncharacterized protein"/>
    <property type="match status" value="1"/>
</dbReference>
<dbReference type="Proteomes" id="UP000472260">
    <property type="component" value="Unassembled WGS sequence"/>
</dbReference>
<dbReference type="PANTHER" id="PTHR14418:SF5">
    <property type="entry name" value="CONDENSIN COMPLEX SUBUNIT 3"/>
    <property type="match status" value="1"/>
</dbReference>
<evidence type="ECO:0000259" key="9">
    <source>
        <dbReference type="Pfam" id="PF12719"/>
    </source>
</evidence>
<sequence length="934" mass="105263">NMSGDSDLVIEEAFRRAQKAHNNKAKLVASLKNRYNKLEDKTEFHEEFIRCLKYAMIIYTREPAVENVIDFVTKFAASFETPVNENAEEEEEEDENEFLNFLFNFLLESHGANSHAVRFRVCQLVNKLLGSLSENAQIDDDLCDRIHEAMLIRVTDKYPNVRIQAALAMSRIQDPSNLDCPTIKAYMLLLENDSNPEVRRAVLSCIAPSATTLTKIYKRTWDVKEKVRKLAYQVLAEKVHIRALSIAQRVSLLHEGLSDSAVKEVVKTHLLPAWLRMQQGDVLQLLHRLDVENCAETAVTTLQAIFSMATSPDDLLQNGVRLDERKLIPVDSLTCENVLYWRALCEFVKNKGNEGEELLEQLLPEAAIFAEYLYSYLKSITQLSEEQRADMTQLEMVMTQEYIGQQLILLVGCLDISEEGGRKRMVAVLQDILLLPNTPTSLIGLLVEKLIGILRDDAQKIQMVAEIISDVREPILPISEPVDENEKRRKQVKLAEVRVQIMEAKQTLEECISCQDFSRAAELKDSISQLEELKNQLVLEASQPADNIKEQRVEKSDPKTLLKCLTMCAELFKQMNIKRGICPTMNALIESLILPGVSNPNPAVRNMAVICLGTAALHSKDLANTHLVLLLQITQLDEPKIRISALRALIDQLLLNGLNILQDKPAPVSQDDSNGQPEHQAEEEGTIQSILKMLSEFLDSEICELRTETAEGLAKLMYCGRILSPKLLSRLVLLWYNPVTEDDQRLRHCLGVFLQLYARASRTNQECVEESFLPTMRTLFNAPVTSPLSEVDASNVAELFVDLTRPSALVKPAAVQAVSVHDSLAVCVCNEILRDISAPEVRVYCKTLSWLEINSEPGPANSELQLLLKDILQVLFCELMVGEAHWIKEQQINDEENVPEEPPSVRPSRRAKMAAKDKTKQDLTALLNQETNGS</sequence>
<keyword evidence="3" id="KW-0158">Chromosome</keyword>
<dbReference type="InterPro" id="IPR011989">
    <property type="entry name" value="ARM-like"/>
</dbReference>
<dbReference type="PANTHER" id="PTHR14418">
    <property type="entry name" value="CONDENSIN COMPLEX SUBUNIT 3-RELATED"/>
    <property type="match status" value="1"/>
</dbReference>
<dbReference type="GO" id="GO:0005737">
    <property type="term" value="C:cytoplasm"/>
    <property type="evidence" value="ECO:0007669"/>
    <property type="project" value="TreeGrafter"/>
</dbReference>
<dbReference type="GO" id="GO:0051301">
    <property type="term" value="P:cell division"/>
    <property type="evidence" value="ECO:0007669"/>
    <property type="project" value="UniProtKB-KW"/>
</dbReference>
<keyword evidence="7" id="KW-0131">Cell cycle</keyword>
<evidence type="ECO:0000256" key="6">
    <source>
        <dbReference type="ARBA" id="ARBA00023067"/>
    </source>
</evidence>
<comment type="similarity">
    <text evidence="2">Belongs to the CND3 (condensin subunit 3) family.</text>
</comment>
<keyword evidence="4" id="KW-0132">Cell division</keyword>
<reference evidence="10" key="2">
    <citation type="submission" date="2025-09" db="UniProtKB">
        <authorList>
            <consortium name="Ensembl"/>
        </authorList>
    </citation>
    <scope>IDENTIFICATION</scope>
</reference>
<evidence type="ECO:0000313" key="10">
    <source>
        <dbReference type="Ensembl" id="ENSSANP00000024616.1"/>
    </source>
</evidence>
<name>A0A671LZ33_9TELE</name>
<dbReference type="GO" id="GO:0000793">
    <property type="term" value="C:condensed chromosome"/>
    <property type="evidence" value="ECO:0007669"/>
    <property type="project" value="TreeGrafter"/>
</dbReference>
<dbReference type="InterPro" id="IPR016024">
    <property type="entry name" value="ARM-type_fold"/>
</dbReference>
<dbReference type="GO" id="GO:0000796">
    <property type="term" value="C:condensin complex"/>
    <property type="evidence" value="ECO:0007669"/>
    <property type="project" value="InterPro"/>
</dbReference>
<evidence type="ECO:0000256" key="2">
    <source>
        <dbReference type="ARBA" id="ARBA00006533"/>
    </source>
</evidence>